<proteinExistence type="predicted"/>
<dbReference type="RefSeq" id="WP_160633942.1">
    <property type="nucleotide sequence ID" value="NZ_WWNE01000012.1"/>
</dbReference>
<protein>
    <submittedName>
        <fullName evidence="2">Uncharacterized protein</fullName>
    </submittedName>
</protein>
<keyword evidence="3" id="KW-1185">Reference proteome</keyword>
<organism evidence="2 3">
    <name type="scientific">Acidiluteibacter ferrifornacis</name>
    <dbReference type="NCBI Taxonomy" id="2692424"/>
    <lineage>
        <taxon>Bacteria</taxon>
        <taxon>Pseudomonadati</taxon>
        <taxon>Bacteroidota</taxon>
        <taxon>Flavobacteriia</taxon>
        <taxon>Flavobacteriales</taxon>
        <taxon>Cryomorphaceae</taxon>
        <taxon>Acidiluteibacter</taxon>
    </lineage>
</organism>
<feature type="chain" id="PRO_5026777306" evidence="1">
    <location>
        <begin position="21"/>
        <end position="320"/>
    </location>
</feature>
<dbReference type="EMBL" id="WWNE01000012">
    <property type="protein sequence ID" value="NBG66991.1"/>
    <property type="molecule type" value="Genomic_DNA"/>
</dbReference>
<dbReference type="AlphaFoldDB" id="A0A6N9NNK9"/>
<sequence length="320" mass="36367">MKNFLNLLIAVSLIHLTAKAQEVPSKAENIDYIVTFGKDAPGTWGDDDHSQVFFFTIPESIGEPFYIRVFDPDCGGKHDQINKEFNTKTTYTLYGGKEVFTNKDAINVDPIGNYKSGIQLASKSFGIDSEWDDKWYTFGPINPNEGEYVENLKSRVFKLIAEGESGDDGNMYRYFLSRSASTNVPILGANAFTYEYCFRLKEEVGSQAYFYPFVDKNTVKLVQHNFDFDNDGAIKIYSRVKNGHLSTYSNDGNWSKGMHVIENEEKGKSMNVRLIKRASFKNDMTLYITNEYNIPVPLFASPIGGVPKYIYKVNIDYNVK</sequence>
<accession>A0A6N9NNK9</accession>
<comment type="caution">
    <text evidence="2">The sequence shown here is derived from an EMBL/GenBank/DDBJ whole genome shotgun (WGS) entry which is preliminary data.</text>
</comment>
<evidence type="ECO:0000313" key="3">
    <source>
        <dbReference type="Proteomes" id="UP000470771"/>
    </source>
</evidence>
<name>A0A6N9NNK9_9FLAO</name>
<evidence type="ECO:0000313" key="2">
    <source>
        <dbReference type="EMBL" id="NBG66991.1"/>
    </source>
</evidence>
<gene>
    <name evidence="2" type="ORF">GQN54_12755</name>
</gene>
<keyword evidence="1" id="KW-0732">Signal</keyword>
<feature type="signal peptide" evidence="1">
    <location>
        <begin position="1"/>
        <end position="20"/>
    </location>
</feature>
<dbReference type="Proteomes" id="UP000470771">
    <property type="component" value="Unassembled WGS sequence"/>
</dbReference>
<evidence type="ECO:0000256" key="1">
    <source>
        <dbReference type="SAM" id="SignalP"/>
    </source>
</evidence>
<reference evidence="2 3" key="1">
    <citation type="submission" date="2019-12" db="EMBL/GenBank/DDBJ databases">
        <authorList>
            <person name="Zhao J."/>
        </authorList>
    </citation>
    <scope>NUCLEOTIDE SEQUENCE [LARGE SCALE GENOMIC DNA]</scope>
    <source>
        <strain evidence="2 3">S-15</strain>
    </source>
</reference>